<organism evidence="3 4">
    <name type="scientific">Nocardioides bigeumensis</name>
    <dbReference type="NCBI Taxonomy" id="433657"/>
    <lineage>
        <taxon>Bacteria</taxon>
        <taxon>Bacillati</taxon>
        <taxon>Actinomycetota</taxon>
        <taxon>Actinomycetes</taxon>
        <taxon>Propionibacteriales</taxon>
        <taxon>Nocardioidaceae</taxon>
        <taxon>Nocardioides</taxon>
    </lineage>
</organism>
<evidence type="ECO:0000256" key="1">
    <source>
        <dbReference type="ARBA" id="ARBA00006738"/>
    </source>
</evidence>
<comment type="caution">
    <text evidence="3">The sequence shown here is derived from an EMBL/GenBank/DDBJ whole genome shotgun (WGS) entry which is preliminary data.</text>
</comment>
<comment type="similarity">
    <text evidence="1 2">Belongs to the UPF0102 family.</text>
</comment>
<dbReference type="Proteomes" id="UP001500575">
    <property type="component" value="Unassembled WGS sequence"/>
</dbReference>
<dbReference type="SUPFAM" id="SSF52980">
    <property type="entry name" value="Restriction endonuclease-like"/>
    <property type="match status" value="1"/>
</dbReference>
<dbReference type="PANTHER" id="PTHR34039">
    <property type="entry name" value="UPF0102 PROTEIN YRAN"/>
    <property type="match status" value="1"/>
</dbReference>
<dbReference type="InterPro" id="IPR003509">
    <property type="entry name" value="UPF0102_YraN-like"/>
</dbReference>
<dbReference type="InterPro" id="IPR011856">
    <property type="entry name" value="tRNA_endonuc-like_dom_sf"/>
</dbReference>
<dbReference type="RefSeq" id="WP_344302150.1">
    <property type="nucleotide sequence ID" value="NZ_BAAAQQ010000002.1"/>
</dbReference>
<proteinExistence type="inferred from homology"/>
<dbReference type="EMBL" id="BAAAQQ010000002">
    <property type="protein sequence ID" value="GAA2116182.1"/>
    <property type="molecule type" value="Genomic_DNA"/>
</dbReference>
<name>A0ABN2XRX5_9ACTN</name>
<dbReference type="PANTHER" id="PTHR34039:SF1">
    <property type="entry name" value="UPF0102 PROTEIN YRAN"/>
    <property type="match status" value="1"/>
</dbReference>
<protein>
    <recommendedName>
        <fullName evidence="2">UPF0102 protein GCM10009843_06210</fullName>
    </recommendedName>
</protein>
<dbReference type="CDD" id="cd20736">
    <property type="entry name" value="PoNe_Nuclease"/>
    <property type="match status" value="1"/>
</dbReference>
<dbReference type="NCBIfam" id="NF009154">
    <property type="entry name" value="PRK12497.3-3"/>
    <property type="match status" value="1"/>
</dbReference>
<dbReference type="Gene3D" id="3.40.1350.10">
    <property type="match status" value="1"/>
</dbReference>
<keyword evidence="4" id="KW-1185">Reference proteome</keyword>
<evidence type="ECO:0000313" key="3">
    <source>
        <dbReference type="EMBL" id="GAA2116182.1"/>
    </source>
</evidence>
<accession>A0ABN2XRX5</accession>
<dbReference type="InterPro" id="IPR011335">
    <property type="entry name" value="Restrct_endonuc-II-like"/>
</dbReference>
<dbReference type="HAMAP" id="MF_00048">
    <property type="entry name" value="UPF0102"/>
    <property type="match status" value="1"/>
</dbReference>
<gene>
    <name evidence="3" type="ORF">GCM10009843_06210</name>
</gene>
<dbReference type="Pfam" id="PF02021">
    <property type="entry name" value="UPF0102"/>
    <property type="match status" value="1"/>
</dbReference>
<reference evidence="3 4" key="1">
    <citation type="journal article" date="2019" name="Int. J. Syst. Evol. Microbiol.">
        <title>The Global Catalogue of Microorganisms (GCM) 10K type strain sequencing project: providing services to taxonomists for standard genome sequencing and annotation.</title>
        <authorList>
            <consortium name="The Broad Institute Genomics Platform"/>
            <consortium name="The Broad Institute Genome Sequencing Center for Infectious Disease"/>
            <person name="Wu L."/>
            <person name="Ma J."/>
        </authorList>
    </citation>
    <scope>NUCLEOTIDE SEQUENCE [LARGE SCALE GENOMIC DNA]</scope>
    <source>
        <strain evidence="3 4">JCM 16021</strain>
    </source>
</reference>
<sequence length="136" mass="15053">MTDLTETAAAAPVAWAATRHHQALGDYGERLAERHLTGLGMRLLDRNWRCRDGEADLVLRDGDVLVVCEVKTRTSLDYGSPQEAVTDEKLERLGRIGQAWVTAHHVRPSGVRIDLVAVLRPLKGPSTIEHVRGLSR</sequence>
<evidence type="ECO:0000256" key="2">
    <source>
        <dbReference type="HAMAP-Rule" id="MF_00048"/>
    </source>
</evidence>
<evidence type="ECO:0000313" key="4">
    <source>
        <dbReference type="Proteomes" id="UP001500575"/>
    </source>
</evidence>